<feature type="region of interest" description="Disordered" evidence="1">
    <location>
        <begin position="50"/>
        <end position="93"/>
    </location>
</feature>
<name>A0AAD9MU84_9ANNE</name>
<reference evidence="2" key="1">
    <citation type="journal article" date="2023" name="Mol. Biol. Evol.">
        <title>Third-Generation Sequencing Reveals the Adaptive Role of the Epigenome in Three Deep-Sea Polychaetes.</title>
        <authorList>
            <person name="Perez M."/>
            <person name="Aroh O."/>
            <person name="Sun Y."/>
            <person name="Lan Y."/>
            <person name="Juniper S.K."/>
            <person name="Young C.R."/>
            <person name="Angers B."/>
            <person name="Qian P.Y."/>
        </authorList>
    </citation>
    <scope>NUCLEOTIDE SEQUENCE</scope>
    <source>
        <strain evidence="2">P08H-3</strain>
    </source>
</reference>
<evidence type="ECO:0000313" key="3">
    <source>
        <dbReference type="Proteomes" id="UP001208570"/>
    </source>
</evidence>
<protein>
    <submittedName>
        <fullName evidence="2">Uncharacterized protein</fullName>
    </submittedName>
</protein>
<keyword evidence="3" id="KW-1185">Reference proteome</keyword>
<gene>
    <name evidence="2" type="ORF">LSH36_639g01025</name>
</gene>
<evidence type="ECO:0000313" key="2">
    <source>
        <dbReference type="EMBL" id="KAK2146017.1"/>
    </source>
</evidence>
<feature type="region of interest" description="Disordered" evidence="1">
    <location>
        <begin position="343"/>
        <end position="383"/>
    </location>
</feature>
<feature type="compositionally biased region" description="Low complexity" evidence="1">
    <location>
        <begin position="349"/>
        <end position="366"/>
    </location>
</feature>
<feature type="compositionally biased region" description="Polar residues" evidence="1">
    <location>
        <begin position="1"/>
        <end position="13"/>
    </location>
</feature>
<dbReference type="EMBL" id="JAODUP010000639">
    <property type="protein sequence ID" value="KAK2146017.1"/>
    <property type="molecule type" value="Genomic_DNA"/>
</dbReference>
<feature type="region of interest" description="Disordered" evidence="1">
    <location>
        <begin position="278"/>
        <end position="297"/>
    </location>
</feature>
<accession>A0AAD9MU84</accession>
<evidence type="ECO:0000256" key="1">
    <source>
        <dbReference type="SAM" id="MobiDB-lite"/>
    </source>
</evidence>
<comment type="caution">
    <text evidence="2">The sequence shown here is derived from an EMBL/GenBank/DDBJ whole genome shotgun (WGS) entry which is preliminary data.</text>
</comment>
<dbReference type="AlphaFoldDB" id="A0AAD9MU84"/>
<feature type="region of interest" description="Disordered" evidence="1">
    <location>
        <begin position="1"/>
        <end position="21"/>
    </location>
</feature>
<sequence length="416" mass="47598">MPVPQQTSTTSRAISRRPSQRSTTINITDIYNRVELTKHRSYTPPWRSYDHVTNIRHPPERKRENSRLLIPETQSLPDYTDTTESPDLSRSRPNTAFDVLSQLRFSPLPDPEIDIFRDTDDSCRPLTGQRSEVNELFAHNNDGLGSHPEASGHQVERELTELSGSARYAASRGFCIRSRSALLRDLEGQVNSLSRQCCDVLGPKICHQCAIIRRRSRDTRIYQSFLPNVDVDEDILTTSLIVSKNYPNLNMEEIQLKLINGDILKPAFKYNLERIVERKQQQQQQQQHDDDDDNTRRRTSQKILMSRNVNGATYNFFTSIKDLNDKIVKGHVIRKIILSGDPSKDLLTGRPPSGRQSSQSFSESVSPKFVSPRKVKFDKRPNSPLYYDPPLVPKVCQNNEFLYPGSQQGYSIDIPS</sequence>
<organism evidence="2 3">
    <name type="scientific">Paralvinella palmiformis</name>
    <dbReference type="NCBI Taxonomy" id="53620"/>
    <lineage>
        <taxon>Eukaryota</taxon>
        <taxon>Metazoa</taxon>
        <taxon>Spiralia</taxon>
        <taxon>Lophotrochozoa</taxon>
        <taxon>Annelida</taxon>
        <taxon>Polychaeta</taxon>
        <taxon>Sedentaria</taxon>
        <taxon>Canalipalpata</taxon>
        <taxon>Terebellida</taxon>
        <taxon>Terebelliformia</taxon>
        <taxon>Alvinellidae</taxon>
        <taxon>Paralvinella</taxon>
    </lineage>
</organism>
<proteinExistence type="predicted"/>
<dbReference type="Proteomes" id="UP001208570">
    <property type="component" value="Unassembled WGS sequence"/>
</dbReference>
<feature type="compositionally biased region" description="Polar residues" evidence="1">
    <location>
        <begin position="72"/>
        <end position="93"/>
    </location>
</feature>
<feature type="compositionally biased region" description="Basic and acidic residues" evidence="1">
    <location>
        <begin position="57"/>
        <end position="66"/>
    </location>
</feature>